<evidence type="ECO:0000313" key="8">
    <source>
        <dbReference type="WBParaSite" id="ECPE_0000548901-mRNA-1"/>
    </source>
</evidence>
<dbReference type="SUPFAM" id="SSF57774">
    <property type="entry name" value="Microbial and mitochondrial ADK, insert 'zinc finger' domain"/>
    <property type="match status" value="1"/>
</dbReference>
<evidence type="ECO:0000313" key="6">
    <source>
        <dbReference type="EMBL" id="VDP75626.1"/>
    </source>
</evidence>
<dbReference type="PANTHER" id="PTHR23359">
    <property type="entry name" value="NUCLEOTIDE KINASE"/>
    <property type="match status" value="1"/>
</dbReference>
<reference evidence="6 7" key="2">
    <citation type="submission" date="2018-11" db="EMBL/GenBank/DDBJ databases">
        <authorList>
            <consortium name="Pathogen Informatics"/>
        </authorList>
    </citation>
    <scope>NUCLEOTIDE SEQUENCE [LARGE SCALE GENOMIC DNA]</scope>
    <source>
        <strain evidence="6 7">Egypt</strain>
    </source>
</reference>
<evidence type="ECO:0000256" key="2">
    <source>
        <dbReference type="ARBA" id="ARBA00022679"/>
    </source>
</evidence>
<dbReference type="InterPro" id="IPR027417">
    <property type="entry name" value="P-loop_NTPase"/>
</dbReference>
<name>A0A183AEU1_9TREM</name>
<evidence type="ECO:0000256" key="4">
    <source>
        <dbReference type="ARBA" id="ARBA00022777"/>
    </source>
</evidence>
<protein>
    <submittedName>
        <fullName evidence="8">Adenylate kinase 8</fullName>
    </submittedName>
</protein>
<dbReference type="SUPFAM" id="SSF52540">
    <property type="entry name" value="P-loop containing nucleoside triphosphate hydrolases"/>
    <property type="match status" value="2"/>
</dbReference>
<evidence type="ECO:0000256" key="5">
    <source>
        <dbReference type="RuleBase" id="RU003330"/>
    </source>
</evidence>
<gene>
    <name evidence="6" type="ORF">ECPE_LOCUS5476</name>
</gene>
<dbReference type="Proteomes" id="UP000272942">
    <property type="component" value="Unassembled WGS sequence"/>
</dbReference>
<evidence type="ECO:0000313" key="7">
    <source>
        <dbReference type="Proteomes" id="UP000272942"/>
    </source>
</evidence>
<keyword evidence="7" id="KW-1185">Reference proteome</keyword>
<dbReference type="InterPro" id="IPR036193">
    <property type="entry name" value="ADK_active_lid_dom_sf"/>
</dbReference>
<dbReference type="AlphaFoldDB" id="A0A183AEU1"/>
<comment type="similarity">
    <text evidence="1 5">Belongs to the adenylate kinase family.</text>
</comment>
<dbReference type="GO" id="GO:0005524">
    <property type="term" value="F:ATP binding"/>
    <property type="evidence" value="ECO:0007669"/>
    <property type="project" value="InterPro"/>
</dbReference>
<sequence length="371" mass="41704">MNDKTGAKELTEALKQRLKLPDCSSKGYILVGFPQNEAQAKAMRWEGIFPDYAIFLRAPMDVLIERTGGKRLDPVTNELYHLVTKPPPDVQTERRLIPLPDFSPEKTKRLIEQFERDGVLLRQIYAPVAWDVNCDQPVSDVFTTILSWVTQPARDLGLRTPRIILLGFTGSGRKTQAKLLAQKYGLIPIDCGLLIKTEIQNGSLLGKAMKSYVAKKIPVPDAILIEVIKGRLTQPDCTTRGWILHGYPRTRQQAEMLDAEGLAPNRVVGMNIAQVCAAERITGRRIDPVTGVRFHVAYRPKEESDISDRSLQHPQDVDCVVASKLARFAAHRDELYEYYEPVLIHVHANLDAHTVFEEIESGLVNPLPRSV</sequence>
<dbReference type="Pfam" id="PF00406">
    <property type="entry name" value="ADK"/>
    <property type="match status" value="1"/>
</dbReference>
<dbReference type="OrthoDB" id="522106at2759"/>
<dbReference type="CDD" id="cd01428">
    <property type="entry name" value="ADK"/>
    <property type="match status" value="1"/>
</dbReference>
<dbReference type="InterPro" id="IPR000850">
    <property type="entry name" value="Adenylat/UMP-CMP_kin"/>
</dbReference>
<accession>A0A183AEU1</accession>
<keyword evidence="4 5" id="KW-0418">Kinase</keyword>
<dbReference type="EMBL" id="UZAN01042336">
    <property type="protein sequence ID" value="VDP75626.1"/>
    <property type="molecule type" value="Genomic_DNA"/>
</dbReference>
<keyword evidence="3" id="KW-0547">Nucleotide-binding</keyword>
<organism evidence="8">
    <name type="scientific">Echinostoma caproni</name>
    <dbReference type="NCBI Taxonomy" id="27848"/>
    <lineage>
        <taxon>Eukaryota</taxon>
        <taxon>Metazoa</taxon>
        <taxon>Spiralia</taxon>
        <taxon>Lophotrochozoa</taxon>
        <taxon>Platyhelminthes</taxon>
        <taxon>Trematoda</taxon>
        <taxon>Digenea</taxon>
        <taxon>Plagiorchiida</taxon>
        <taxon>Echinostomata</taxon>
        <taxon>Echinostomatoidea</taxon>
        <taxon>Echinostomatidae</taxon>
        <taxon>Echinostoma</taxon>
    </lineage>
</organism>
<dbReference type="PRINTS" id="PR00094">
    <property type="entry name" value="ADENYLTKNASE"/>
</dbReference>
<dbReference type="GO" id="GO:0004017">
    <property type="term" value="F:AMP kinase activity"/>
    <property type="evidence" value="ECO:0007669"/>
    <property type="project" value="InterPro"/>
</dbReference>
<dbReference type="Gene3D" id="3.40.50.300">
    <property type="entry name" value="P-loop containing nucleotide triphosphate hydrolases"/>
    <property type="match status" value="2"/>
</dbReference>
<dbReference type="WBParaSite" id="ECPE_0000548901-mRNA-1">
    <property type="protein sequence ID" value="ECPE_0000548901-mRNA-1"/>
    <property type="gene ID" value="ECPE_0000548901"/>
</dbReference>
<evidence type="ECO:0000256" key="3">
    <source>
        <dbReference type="ARBA" id="ARBA00022741"/>
    </source>
</evidence>
<reference evidence="8" key="1">
    <citation type="submission" date="2016-06" db="UniProtKB">
        <authorList>
            <consortium name="WormBaseParasite"/>
        </authorList>
    </citation>
    <scope>IDENTIFICATION</scope>
</reference>
<proteinExistence type="inferred from homology"/>
<keyword evidence="2 5" id="KW-0808">Transferase</keyword>
<evidence type="ECO:0000256" key="1">
    <source>
        <dbReference type="ARBA" id="ARBA00007220"/>
    </source>
</evidence>